<proteinExistence type="predicted"/>
<feature type="region of interest" description="Disordered" evidence="1">
    <location>
        <begin position="125"/>
        <end position="213"/>
    </location>
</feature>
<feature type="region of interest" description="Disordered" evidence="1">
    <location>
        <begin position="18"/>
        <end position="37"/>
    </location>
</feature>
<feature type="compositionally biased region" description="Low complexity" evidence="1">
    <location>
        <begin position="158"/>
        <end position="167"/>
    </location>
</feature>
<dbReference type="Proteomes" id="UP000077266">
    <property type="component" value="Unassembled WGS sequence"/>
</dbReference>
<sequence>MGPYFTDFRLAPSPSHREIRLPTRSSTPSTLSSSQRVDCDASSSPVCHDASAFTPVHRIASRHTAIQPISSLELPCHTAVSARNARVSVSVFVKRANRLDDVAIRLRVDTSVVSARNIARARLDRPNPSLTRSSTYEVGRALSRSRSSSTGRVHSARRSASMARDSALQGTRSLRRVDRASYHPPRHPAPELDPLQLTRAHKPGRSLSTSRSS</sequence>
<evidence type="ECO:0000256" key="1">
    <source>
        <dbReference type="SAM" id="MobiDB-lite"/>
    </source>
</evidence>
<dbReference type="EMBL" id="KV425971">
    <property type="protein sequence ID" value="KZV94545.1"/>
    <property type="molecule type" value="Genomic_DNA"/>
</dbReference>
<gene>
    <name evidence="2" type="ORF">EXIGLDRAFT_736912</name>
</gene>
<evidence type="ECO:0000313" key="2">
    <source>
        <dbReference type="EMBL" id="KZV94545.1"/>
    </source>
</evidence>
<evidence type="ECO:0000313" key="3">
    <source>
        <dbReference type="Proteomes" id="UP000077266"/>
    </source>
</evidence>
<dbReference type="AlphaFoldDB" id="A0A165J9X6"/>
<accession>A0A165J9X6</accession>
<reference evidence="2 3" key="1">
    <citation type="journal article" date="2016" name="Mol. Biol. Evol.">
        <title>Comparative Genomics of Early-Diverging Mushroom-Forming Fungi Provides Insights into the Origins of Lignocellulose Decay Capabilities.</title>
        <authorList>
            <person name="Nagy L.G."/>
            <person name="Riley R."/>
            <person name="Tritt A."/>
            <person name="Adam C."/>
            <person name="Daum C."/>
            <person name="Floudas D."/>
            <person name="Sun H."/>
            <person name="Yadav J.S."/>
            <person name="Pangilinan J."/>
            <person name="Larsson K.H."/>
            <person name="Matsuura K."/>
            <person name="Barry K."/>
            <person name="Labutti K."/>
            <person name="Kuo R."/>
            <person name="Ohm R.A."/>
            <person name="Bhattacharya S.S."/>
            <person name="Shirouzu T."/>
            <person name="Yoshinaga Y."/>
            <person name="Martin F.M."/>
            <person name="Grigoriev I.V."/>
            <person name="Hibbett D.S."/>
        </authorList>
    </citation>
    <scope>NUCLEOTIDE SEQUENCE [LARGE SCALE GENOMIC DNA]</scope>
    <source>
        <strain evidence="2 3">HHB12029</strain>
    </source>
</reference>
<keyword evidence="3" id="KW-1185">Reference proteome</keyword>
<dbReference type="InParanoid" id="A0A165J9X6"/>
<protein>
    <submittedName>
        <fullName evidence="2">Uncharacterized protein</fullName>
    </submittedName>
</protein>
<feature type="compositionally biased region" description="Low complexity" evidence="1">
    <location>
        <begin position="22"/>
        <end position="34"/>
    </location>
</feature>
<organism evidence="2 3">
    <name type="scientific">Exidia glandulosa HHB12029</name>
    <dbReference type="NCBI Taxonomy" id="1314781"/>
    <lineage>
        <taxon>Eukaryota</taxon>
        <taxon>Fungi</taxon>
        <taxon>Dikarya</taxon>
        <taxon>Basidiomycota</taxon>
        <taxon>Agaricomycotina</taxon>
        <taxon>Agaricomycetes</taxon>
        <taxon>Auriculariales</taxon>
        <taxon>Exidiaceae</taxon>
        <taxon>Exidia</taxon>
    </lineage>
</organism>
<name>A0A165J9X6_EXIGL</name>